<dbReference type="InterPro" id="IPR037277">
    <property type="entry name" value="Granulin_sf"/>
</dbReference>
<evidence type="ECO:0000256" key="3">
    <source>
        <dbReference type="ARBA" id="ARBA00022525"/>
    </source>
</evidence>
<evidence type="ECO:0000313" key="8">
    <source>
        <dbReference type="EnsemblMetazoa" id="ISCW014516-PA"/>
    </source>
</evidence>
<dbReference type="PaxDb" id="6945-B7QL13"/>
<evidence type="ECO:0000256" key="1">
    <source>
        <dbReference type="ARBA" id="ARBA00004613"/>
    </source>
</evidence>
<dbReference type="VEuPathDB" id="VectorBase:ISCI014516"/>
<dbReference type="HOGENOM" id="CLU_026274_0_0_1"/>
<dbReference type="InParanoid" id="B7QL13"/>
<feature type="signal peptide" evidence="5">
    <location>
        <begin position="1"/>
        <end position="19"/>
    </location>
</feature>
<evidence type="ECO:0000313" key="9">
    <source>
        <dbReference type="Proteomes" id="UP000001555"/>
    </source>
</evidence>
<dbReference type="EMBL" id="ABJB010904024">
    <property type="status" value="NOT_ANNOTATED_CDS"/>
    <property type="molecule type" value="Genomic_DNA"/>
</dbReference>
<dbReference type="EMBL" id="ABJB010739824">
    <property type="status" value="NOT_ANNOTATED_CDS"/>
    <property type="molecule type" value="Genomic_DNA"/>
</dbReference>
<feature type="domain" description="Granulins" evidence="6">
    <location>
        <begin position="698"/>
        <end position="711"/>
    </location>
</feature>
<dbReference type="PANTHER" id="PTHR12274">
    <property type="entry name" value="GRANULIN"/>
    <property type="match status" value="1"/>
</dbReference>
<dbReference type="EMBL" id="ABJB010237419">
    <property type="status" value="NOT_ANNOTATED_CDS"/>
    <property type="molecule type" value="Genomic_DNA"/>
</dbReference>
<dbReference type="Pfam" id="PF00396">
    <property type="entry name" value="Granulin"/>
    <property type="match status" value="10"/>
</dbReference>
<sequence length="826" mass="88072">MTTSGMMIVLALAVAFTEGAEVTFVRCPNGALCPDRTTCCLQNSGQYGCCPYQFAVCCSDHLHCCPEGYHCNMSNGTCLQISTTTKKVETLLTPMVLSPQLGPNAPAVEDVRCPDRSFCRDGETCCMFGGGFYDCCPYPHAVCCSDHASCCPEGYRCEVSTRSCVAGNSTLPMLKKIDTIRESSLKEPTPGESIRCPDGNFCQDGQTCCLLSGGRYGCCPYPHAVCCSDHASCCPEGYRCKVSTRSCVAGNSTLPMLKKIDTIGGSPLKEPVPGRYGCCPYPHAECCSDYDTCCPEGYRCKVSTRSCVAGNSTLPMLKKIDTIGGSPLKEPVPVERVRCPDGNYCQDGQTCCLTTGGRFGCCPYPHAECCSDHASCCPEGYRCQLSTHSCILGNSTVAMLKKISTFSDSPASGNRVSCPDGSSCLDQQTCCQFKNGTYGCCPLPEAVCCPDHKTCCPKGKVCVPAIHACLGLNEMSPMLKKVPAFRTDKKPRLVSDVQCPDGGSCPDGQTCCQLQGGSYGCCPYENATCCSDDVHCCPSGYECDTATASCLKGDIFAAALRKLPARRPLSPAVNDARLSDVQCPDGGSCPDGQTCCQLQGGSYGCCPYEDATCCSDDVHCCPSGYECDTATASCRKGDILAAALRKLPARRPLSPIVNDATPTNQKCPDGAQCDDDQTCCELTDHSYGCCPYNHAVCCPDLVHCCPEGYTCDTTEMTCVQSRNHSSIPLTRLSLRSSLNSVEVQVRDTTCKDGHICPGDTTCCPTPSGRYNCCPFASGVCCSDGEHCCPQGFQCDLSTQRCVRGALYPFLEKVPMHPKFPSAANLP</sequence>
<gene>
    <name evidence="7" type="ORF">IscW_ISCW014516</name>
</gene>
<evidence type="ECO:0000256" key="5">
    <source>
        <dbReference type="SAM" id="SignalP"/>
    </source>
</evidence>
<dbReference type="PROSITE" id="PS00799">
    <property type="entry name" value="GRANULINS"/>
    <property type="match status" value="5"/>
</dbReference>
<evidence type="ECO:0000259" key="6">
    <source>
        <dbReference type="PROSITE" id="PS00799"/>
    </source>
</evidence>
<name>B7QL13_IXOSC</name>
<dbReference type="EMBL" id="DS963138">
    <property type="protein sequence ID" value="EEC19535.1"/>
    <property type="molecule type" value="Genomic_DNA"/>
</dbReference>
<comment type="subcellular location">
    <subcellularLocation>
        <location evidence="1">Secreted</location>
    </subcellularLocation>
</comment>
<dbReference type="PANTHER" id="PTHR12274:SF3">
    <property type="entry name" value="PROGRANULIN"/>
    <property type="match status" value="1"/>
</dbReference>
<reference evidence="8" key="2">
    <citation type="submission" date="2020-05" db="UniProtKB">
        <authorList>
            <consortium name="EnsemblMetazoa"/>
        </authorList>
    </citation>
    <scope>IDENTIFICATION</scope>
    <source>
        <strain evidence="8">wikel</strain>
    </source>
</reference>
<feature type="domain" description="Granulins" evidence="6">
    <location>
        <begin position="530"/>
        <end position="543"/>
    </location>
</feature>
<dbReference type="EMBL" id="ABJB010625949">
    <property type="status" value="NOT_ANNOTATED_CDS"/>
    <property type="molecule type" value="Genomic_DNA"/>
</dbReference>
<dbReference type="SUPFAM" id="SSF57277">
    <property type="entry name" value="Granulin repeat"/>
    <property type="match status" value="9"/>
</dbReference>
<dbReference type="EMBL" id="ABJB010052309">
    <property type="status" value="NOT_ANNOTATED_CDS"/>
    <property type="molecule type" value="Genomic_DNA"/>
</dbReference>
<evidence type="ECO:0000256" key="2">
    <source>
        <dbReference type="ARBA" id="ARBA00010093"/>
    </source>
</evidence>
<dbReference type="OrthoDB" id="6495485at2759"/>
<dbReference type="EMBL" id="ABJB011054856">
    <property type="status" value="NOT_ANNOTATED_CDS"/>
    <property type="molecule type" value="Genomic_DNA"/>
</dbReference>
<dbReference type="Gene3D" id="2.10.25.160">
    <property type="entry name" value="Granulin"/>
    <property type="match status" value="10"/>
</dbReference>
<dbReference type="Proteomes" id="UP000001555">
    <property type="component" value="Unassembled WGS sequence"/>
</dbReference>
<dbReference type="GO" id="GO:0005576">
    <property type="term" value="C:extracellular region"/>
    <property type="evidence" value="ECO:0000318"/>
    <property type="project" value="GO_Central"/>
</dbReference>
<dbReference type="VEuPathDB" id="VectorBase:ISCP_011636"/>
<dbReference type="AlphaFoldDB" id="B7QL13"/>
<keyword evidence="5" id="KW-0732">Signal</keyword>
<dbReference type="EnsemblMetazoa" id="ISCW014516-RA">
    <property type="protein sequence ID" value="ISCW014516-PA"/>
    <property type="gene ID" value="ISCW014516"/>
</dbReference>
<comment type="similarity">
    <text evidence="2">Belongs to the granulin family.</text>
</comment>
<protein>
    <submittedName>
        <fullName evidence="7 8">Granulin, putative</fullName>
    </submittedName>
</protein>
<keyword evidence="3" id="KW-0964">Secreted</keyword>
<feature type="domain" description="Granulins" evidence="6">
    <location>
        <begin position="58"/>
        <end position="71"/>
    </location>
</feature>
<feature type="chain" id="PRO_5010827063" evidence="5">
    <location>
        <begin position="20"/>
        <end position="826"/>
    </location>
</feature>
<proteinExistence type="inferred from homology"/>
<dbReference type="InterPro" id="IPR039036">
    <property type="entry name" value="Granulin_fam"/>
</dbReference>
<evidence type="ECO:0000256" key="4">
    <source>
        <dbReference type="ARBA" id="ARBA00023157"/>
    </source>
</evidence>
<dbReference type="STRING" id="6945.B7QL13"/>
<dbReference type="EMBL" id="ABJB010424409">
    <property type="status" value="NOT_ANNOTATED_CDS"/>
    <property type="molecule type" value="Genomic_DNA"/>
</dbReference>
<dbReference type="EMBL" id="ABJB010017325">
    <property type="status" value="NOT_ANNOTATED_CDS"/>
    <property type="molecule type" value="Genomic_DNA"/>
</dbReference>
<feature type="domain" description="Granulins" evidence="6">
    <location>
        <begin position="781"/>
        <end position="794"/>
    </location>
</feature>
<organism>
    <name type="scientific">Ixodes scapularis</name>
    <name type="common">Black-legged tick</name>
    <name type="synonym">Deer tick</name>
    <dbReference type="NCBI Taxonomy" id="6945"/>
    <lineage>
        <taxon>Eukaryota</taxon>
        <taxon>Metazoa</taxon>
        <taxon>Ecdysozoa</taxon>
        <taxon>Arthropoda</taxon>
        <taxon>Chelicerata</taxon>
        <taxon>Arachnida</taxon>
        <taxon>Acari</taxon>
        <taxon>Parasitiformes</taxon>
        <taxon>Ixodida</taxon>
        <taxon>Ixodoidea</taxon>
        <taxon>Ixodidae</taxon>
        <taxon>Ixodinae</taxon>
        <taxon>Ixodes</taxon>
    </lineage>
</organism>
<dbReference type="VEuPathDB" id="VectorBase:ISCW014516"/>
<dbReference type="SMART" id="SM00277">
    <property type="entry name" value="GRAN"/>
    <property type="match status" value="10"/>
</dbReference>
<feature type="domain" description="Granulins" evidence="6">
    <location>
        <begin position="614"/>
        <end position="627"/>
    </location>
</feature>
<dbReference type="InterPro" id="IPR000118">
    <property type="entry name" value="Granulin"/>
</dbReference>
<reference evidence="7 9" key="1">
    <citation type="submission" date="2008-03" db="EMBL/GenBank/DDBJ databases">
        <title>Annotation of Ixodes scapularis.</title>
        <authorList>
            <consortium name="Ixodes scapularis Genome Project Consortium"/>
            <person name="Caler E."/>
            <person name="Hannick L.I."/>
            <person name="Bidwell S."/>
            <person name="Joardar V."/>
            <person name="Thiagarajan M."/>
            <person name="Amedeo P."/>
            <person name="Galinsky K.J."/>
            <person name="Schobel S."/>
            <person name="Inman J."/>
            <person name="Hostetler J."/>
            <person name="Miller J."/>
            <person name="Hammond M."/>
            <person name="Megy K."/>
            <person name="Lawson D."/>
            <person name="Kodira C."/>
            <person name="Sutton G."/>
            <person name="Meyer J."/>
            <person name="Hill C.A."/>
            <person name="Birren B."/>
            <person name="Nene V."/>
            <person name="Collins F."/>
            <person name="Alarcon-Chaidez F."/>
            <person name="Wikel S."/>
            <person name="Strausberg R."/>
        </authorList>
    </citation>
    <scope>NUCLEOTIDE SEQUENCE [LARGE SCALE GENOMIC DNA]</scope>
    <source>
        <strain evidence="9">Wikel</strain>
        <strain evidence="7">Wikel colony</strain>
    </source>
</reference>
<keyword evidence="4" id="KW-1015">Disulfide bond</keyword>
<evidence type="ECO:0000313" key="7">
    <source>
        <dbReference type="EMBL" id="EEC19535.1"/>
    </source>
</evidence>
<accession>B7QL13</accession>
<keyword evidence="9" id="KW-1185">Reference proteome</keyword>